<evidence type="ECO:0000313" key="2">
    <source>
        <dbReference type="EMBL" id="TYS51049.1"/>
    </source>
</evidence>
<gene>
    <name evidence="2" type="ORF">FZD51_03120</name>
</gene>
<organism evidence="2 3">
    <name type="scientific">Bacillus infantis</name>
    <dbReference type="NCBI Taxonomy" id="324767"/>
    <lineage>
        <taxon>Bacteria</taxon>
        <taxon>Bacillati</taxon>
        <taxon>Bacillota</taxon>
        <taxon>Bacilli</taxon>
        <taxon>Bacillales</taxon>
        <taxon>Bacillaceae</taxon>
        <taxon>Bacillus</taxon>
    </lineage>
</organism>
<dbReference type="InterPro" id="IPR014710">
    <property type="entry name" value="RmlC-like_jellyroll"/>
</dbReference>
<evidence type="ECO:0000313" key="3">
    <source>
        <dbReference type="Proteomes" id="UP000322139"/>
    </source>
</evidence>
<dbReference type="AlphaFoldDB" id="A0A5D4RJS4"/>
<dbReference type="Proteomes" id="UP000322139">
    <property type="component" value="Unassembled WGS sequence"/>
</dbReference>
<dbReference type="InterPro" id="IPR013096">
    <property type="entry name" value="Cupin_2"/>
</dbReference>
<name>A0A5D4RJS4_9BACI</name>
<dbReference type="Pfam" id="PF07883">
    <property type="entry name" value="Cupin_2"/>
    <property type="match status" value="1"/>
</dbReference>
<reference evidence="2 3" key="1">
    <citation type="submission" date="2019-08" db="EMBL/GenBank/DDBJ databases">
        <title>Bacillus genomes from the desert of Cuatro Cienegas, Coahuila.</title>
        <authorList>
            <person name="Olmedo-Alvarez G."/>
        </authorList>
    </citation>
    <scope>NUCLEOTIDE SEQUENCE [LARGE SCALE GENOMIC DNA]</scope>
    <source>
        <strain evidence="2 3">CH446_14T</strain>
    </source>
</reference>
<dbReference type="Gene3D" id="2.60.120.10">
    <property type="entry name" value="Jelly Rolls"/>
    <property type="match status" value="1"/>
</dbReference>
<dbReference type="SUPFAM" id="SSF51182">
    <property type="entry name" value="RmlC-like cupins"/>
    <property type="match status" value="1"/>
</dbReference>
<accession>A0A5D4RJS4</accession>
<dbReference type="EMBL" id="VTER01000002">
    <property type="protein sequence ID" value="TYS51049.1"/>
    <property type="molecule type" value="Genomic_DNA"/>
</dbReference>
<feature type="domain" description="Cupin type-2" evidence="1">
    <location>
        <begin position="56"/>
        <end position="119"/>
    </location>
</feature>
<evidence type="ECO:0000259" key="1">
    <source>
        <dbReference type="Pfam" id="PF07883"/>
    </source>
</evidence>
<comment type="caution">
    <text evidence="2">The sequence shown here is derived from an EMBL/GenBank/DDBJ whole genome shotgun (WGS) entry which is preliminary data.</text>
</comment>
<sequence length="218" mass="25192">MFQKESFPSISKITGGIMLHILELNRDEKKYDGIVTKICESKDKNTRILYFNLSKNNEEIPPHIHPQGEDSAYVLQGSLSYYIDLDECITVKAGELVTGWSNVIHDYKNVSENNVRFLVFATPEDNLTVYPSIDSSQIVKIPIQERHFLCLDNKVKIASNFTTYNTIEISGIYYEEKEDVFKVFLDLANNVLYTFEDEAVVIESLTPKRFLRFSERKI</sequence>
<dbReference type="InterPro" id="IPR011051">
    <property type="entry name" value="RmlC_Cupin_sf"/>
</dbReference>
<protein>
    <submittedName>
        <fullName evidence="2">Cupin domain-containing protein</fullName>
    </submittedName>
</protein>
<proteinExistence type="predicted"/>